<dbReference type="Pfam" id="PF03969">
    <property type="entry name" value="AFG1_ATPase"/>
    <property type="match status" value="1"/>
</dbReference>
<keyword evidence="2" id="KW-0547">Nucleotide-binding</keyword>
<sequence length="419" mass="47523">MQRYRAIVDSGVLKFDPHQQRIIGKLQKLHDELETYHPPSINPDTYRPSLFSRLFSRQNSIEGTVPLEQVPKGLYLFGDVGTGKTMLMDLFYDTLPPQIKRKRRVHFHAFMIDVHKRMHAMKAKLGLRGGDPIPPVARDLAHEAYVLCFDEFQVTDIADAMILRQLFERLLSHGVVCVITSNRHPDDLYKNGIQRSSFLPCIELLKTHFDVTDLDSGTDYRRLPHAVSHVYYDPLTPENRAEVEKIFSAVTSDPADPVVHNRKLHTWGRTILVPESSSTVAKFEFDDLCGNPLSAADYLEITKNFKTIFVLDVPKMGLSQKDKARRFITFIDACYESKTKLFMTSEVPVAQIFAEDNNKGEAGVSDQMRQMMDDLGLPSDVVISSSVCSGEEELFAFARCCSRLVQMGSKKWMENAGVS</sequence>
<dbReference type="GO" id="GO:0005739">
    <property type="term" value="C:mitochondrion"/>
    <property type="evidence" value="ECO:0007669"/>
    <property type="project" value="TreeGrafter"/>
</dbReference>
<dbReference type="EMBL" id="KV427624">
    <property type="protein sequence ID" value="KZT06408.1"/>
    <property type="molecule type" value="Genomic_DNA"/>
</dbReference>
<gene>
    <name evidence="4" type="ORF">LAESUDRAFT_736849</name>
</gene>
<dbReference type="OrthoDB" id="548867at2759"/>
<comment type="similarity">
    <text evidence="1">Belongs to the AFG1 ATPase family.</text>
</comment>
<organism evidence="4 5">
    <name type="scientific">Laetiporus sulphureus 93-53</name>
    <dbReference type="NCBI Taxonomy" id="1314785"/>
    <lineage>
        <taxon>Eukaryota</taxon>
        <taxon>Fungi</taxon>
        <taxon>Dikarya</taxon>
        <taxon>Basidiomycota</taxon>
        <taxon>Agaricomycotina</taxon>
        <taxon>Agaricomycetes</taxon>
        <taxon>Polyporales</taxon>
        <taxon>Laetiporus</taxon>
    </lineage>
</organism>
<dbReference type="SUPFAM" id="SSF52540">
    <property type="entry name" value="P-loop containing nucleoside triphosphate hydrolases"/>
    <property type="match status" value="1"/>
</dbReference>
<evidence type="ECO:0000256" key="1">
    <source>
        <dbReference type="ARBA" id="ARBA00010322"/>
    </source>
</evidence>
<dbReference type="GO" id="GO:0006515">
    <property type="term" value="P:protein quality control for misfolded or incompletely synthesized proteins"/>
    <property type="evidence" value="ECO:0007669"/>
    <property type="project" value="TreeGrafter"/>
</dbReference>
<dbReference type="STRING" id="1314785.A0A165E7T9"/>
<keyword evidence="3" id="KW-0067">ATP-binding</keyword>
<dbReference type="Proteomes" id="UP000076871">
    <property type="component" value="Unassembled WGS sequence"/>
</dbReference>
<dbReference type="RefSeq" id="XP_040764148.1">
    <property type="nucleotide sequence ID" value="XM_040910726.1"/>
</dbReference>
<dbReference type="InParanoid" id="A0A165E7T9"/>
<dbReference type="FunCoup" id="A0A165E7T9">
    <property type="interactions" value="448"/>
</dbReference>
<protein>
    <submittedName>
        <fullName evidence="4">AFG1-like ATPase</fullName>
    </submittedName>
</protein>
<dbReference type="NCBIfam" id="NF040713">
    <property type="entry name" value="ZapE"/>
    <property type="match status" value="1"/>
</dbReference>
<dbReference type="Gene3D" id="3.40.50.300">
    <property type="entry name" value="P-loop containing nucleotide triphosphate hydrolases"/>
    <property type="match status" value="1"/>
</dbReference>
<evidence type="ECO:0000256" key="2">
    <source>
        <dbReference type="ARBA" id="ARBA00022741"/>
    </source>
</evidence>
<name>A0A165E7T9_9APHY</name>
<dbReference type="InterPro" id="IPR027417">
    <property type="entry name" value="P-loop_NTPase"/>
</dbReference>
<evidence type="ECO:0000256" key="3">
    <source>
        <dbReference type="ARBA" id="ARBA00022840"/>
    </source>
</evidence>
<dbReference type="GO" id="GO:0016887">
    <property type="term" value="F:ATP hydrolysis activity"/>
    <property type="evidence" value="ECO:0007669"/>
    <property type="project" value="InterPro"/>
</dbReference>
<proteinExistence type="inferred from homology"/>
<evidence type="ECO:0000313" key="5">
    <source>
        <dbReference type="Proteomes" id="UP000076871"/>
    </source>
</evidence>
<keyword evidence="5" id="KW-1185">Reference proteome</keyword>
<accession>A0A165E7T9</accession>
<dbReference type="GeneID" id="63827755"/>
<dbReference type="InterPro" id="IPR005654">
    <property type="entry name" value="ATPase_AFG1-like"/>
</dbReference>
<reference evidence="4 5" key="1">
    <citation type="journal article" date="2016" name="Mol. Biol. Evol.">
        <title>Comparative Genomics of Early-Diverging Mushroom-Forming Fungi Provides Insights into the Origins of Lignocellulose Decay Capabilities.</title>
        <authorList>
            <person name="Nagy L.G."/>
            <person name="Riley R."/>
            <person name="Tritt A."/>
            <person name="Adam C."/>
            <person name="Daum C."/>
            <person name="Floudas D."/>
            <person name="Sun H."/>
            <person name="Yadav J.S."/>
            <person name="Pangilinan J."/>
            <person name="Larsson K.H."/>
            <person name="Matsuura K."/>
            <person name="Barry K."/>
            <person name="Labutti K."/>
            <person name="Kuo R."/>
            <person name="Ohm R.A."/>
            <person name="Bhattacharya S.S."/>
            <person name="Shirouzu T."/>
            <person name="Yoshinaga Y."/>
            <person name="Martin F.M."/>
            <person name="Grigoriev I.V."/>
            <person name="Hibbett D.S."/>
        </authorList>
    </citation>
    <scope>NUCLEOTIDE SEQUENCE [LARGE SCALE GENOMIC DNA]</scope>
    <source>
        <strain evidence="4 5">93-53</strain>
    </source>
</reference>
<dbReference type="PANTHER" id="PTHR12169">
    <property type="entry name" value="ATPASE N2B"/>
    <property type="match status" value="1"/>
</dbReference>
<dbReference type="AlphaFoldDB" id="A0A165E7T9"/>
<dbReference type="GO" id="GO:0005524">
    <property type="term" value="F:ATP binding"/>
    <property type="evidence" value="ECO:0007669"/>
    <property type="project" value="UniProtKB-KW"/>
</dbReference>
<dbReference type="PANTHER" id="PTHR12169:SF6">
    <property type="entry name" value="AFG1-LIKE ATPASE"/>
    <property type="match status" value="1"/>
</dbReference>
<evidence type="ECO:0000313" key="4">
    <source>
        <dbReference type="EMBL" id="KZT06408.1"/>
    </source>
</evidence>